<dbReference type="EMBL" id="PJCH01000010">
    <property type="protein sequence ID" value="PQA87225.1"/>
    <property type="molecule type" value="Genomic_DNA"/>
</dbReference>
<organism evidence="1 2">
    <name type="scientific">Hyphococcus luteus</name>
    <dbReference type="NCBI Taxonomy" id="2058213"/>
    <lineage>
        <taxon>Bacteria</taxon>
        <taxon>Pseudomonadati</taxon>
        <taxon>Pseudomonadota</taxon>
        <taxon>Alphaproteobacteria</taxon>
        <taxon>Parvularculales</taxon>
        <taxon>Parvularculaceae</taxon>
        <taxon>Hyphococcus</taxon>
    </lineage>
</organism>
<keyword evidence="2" id="KW-1185">Reference proteome</keyword>
<protein>
    <submittedName>
        <fullName evidence="1">Uncharacterized protein</fullName>
    </submittedName>
</protein>
<proteinExistence type="predicted"/>
<evidence type="ECO:0000313" key="1">
    <source>
        <dbReference type="EMBL" id="PQA87225.1"/>
    </source>
</evidence>
<gene>
    <name evidence="1" type="ORF">CW354_13990</name>
</gene>
<sequence length="61" mass="6529">MNSNNNAESKLKTVKAACDKAPAGDKKDAAFKHFSAAEKAHKAKNDKECMTELAAAEKALH</sequence>
<comment type="caution">
    <text evidence="1">The sequence shown here is derived from an EMBL/GenBank/DDBJ whole genome shotgun (WGS) entry which is preliminary data.</text>
</comment>
<reference evidence="1 2" key="1">
    <citation type="submission" date="2017-12" db="EMBL/GenBank/DDBJ databases">
        <authorList>
            <person name="Hurst M.R.H."/>
        </authorList>
    </citation>
    <scope>NUCLEOTIDE SEQUENCE [LARGE SCALE GENOMIC DNA]</scope>
    <source>
        <strain evidence="1 2">SY-3-19</strain>
    </source>
</reference>
<name>A0A2S7K3Z8_9PROT</name>
<evidence type="ECO:0000313" key="2">
    <source>
        <dbReference type="Proteomes" id="UP000239504"/>
    </source>
</evidence>
<dbReference type="Proteomes" id="UP000239504">
    <property type="component" value="Unassembled WGS sequence"/>
</dbReference>
<accession>A0A2S7K3Z8</accession>
<dbReference type="AlphaFoldDB" id="A0A2S7K3Z8"/>